<comment type="caution">
    <text evidence="1">The sequence shown here is derived from an EMBL/GenBank/DDBJ whole genome shotgun (WGS) entry which is preliminary data.</text>
</comment>
<gene>
    <name evidence="1" type="ORF">ACHAWO_000804</name>
</gene>
<dbReference type="Proteomes" id="UP001530400">
    <property type="component" value="Unassembled WGS sequence"/>
</dbReference>
<reference evidence="1 2" key="1">
    <citation type="submission" date="2024-10" db="EMBL/GenBank/DDBJ databases">
        <title>Updated reference genomes for cyclostephanoid diatoms.</title>
        <authorList>
            <person name="Roberts W.R."/>
            <person name="Alverson A.J."/>
        </authorList>
    </citation>
    <scope>NUCLEOTIDE SEQUENCE [LARGE SCALE GENOMIC DNA]</scope>
    <source>
        <strain evidence="1 2">AJA010-31</strain>
    </source>
</reference>
<proteinExistence type="predicted"/>
<protein>
    <submittedName>
        <fullName evidence="1">Uncharacterized protein</fullName>
    </submittedName>
</protein>
<sequence>MDVPVFHPSPIRYLCSQWEPPQFRKAELHHPTQKVLLLIRTAFSACALLQQSRRCLSPAAIGNSDPISCTRETI</sequence>
<evidence type="ECO:0000313" key="1">
    <source>
        <dbReference type="EMBL" id="KAL3782231.1"/>
    </source>
</evidence>
<name>A0ABD3P327_9STRA</name>
<dbReference type="EMBL" id="JALLPJ020000816">
    <property type="protein sequence ID" value="KAL3782231.1"/>
    <property type="molecule type" value="Genomic_DNA"/>
</dbReference>
<evidence type="ECO:0000313" key="2">
    <source>
        <dbReference type="Proteomes" id="UP001530400"/>
    </source>
</evidence>
<keyword evidence="2" id="KW-1185">Reference proteome</keyword>
<dbReference type="AlphaFoldDB" id="A0ABD3P327"/>
<organism evidence="1 2">
    <name type="scientific">Cyclotella atomus</name>
    <dbReference type="NCBI Taxonomy" id="382360"/>
    <lineage>
        <taxon>Eukaryota</taxon>
        <taxon>Sar</taxon>
        <taxon>Stramenopiles</taxon>
        <taxon>Ochrophyta</taxon>
        <taxon>Bacillariophyta</taxon>
        <taxon>Coscinodiscophyceae</taxon>
        <taxon>Thalassiosirophycidae</taxon>
        <taxon>Stephanodiscales</taxon>
        <taxon>Stephanodiscaceae</taxon>
        <taxon>Cyclotella</taxon>
    </lineage>
</organism>
<accession>A0ABD3P327</accession>